<evidence type="ECO:0000313" key="4">
    <source>
        <dbReference type="Proteomes" id="UP000002872"/>
    </source>
</evidence>
<keyword evidence="2" id="KW-0812">Transmembrane</keyword>
<protein>
    <submittedName>
        <fullName evidence="3">Uncharacterized protein</fullName>
    </submittedName>
</protein>
<dbReference type="AlphaFoldDB" id="I3ED63"/>
<accession>I3ED63</accession>
<dbReference type="EMBL" id="GL870886">
    <property type="protein sequence ID" value="EIJ87160.1"/>
    <property type="molecule type" value="Genomic_DNA"/>
</dbReference>
<feature type="compositionally biased region" description="Basic and acidic residues" evidence="1">
    <location>
        <begin position="196"/>
        <end position="218"/>
    </location>
</feature>
<dbReference type="Proteomes" id="UP000002872">
    <property type="component" value="Unassembled WGS sequence"/>
</dbReference>
<gene>
    <name evidence="3" type="ORF">NEQG_02651</name>
</gene>
<evidence type="ECO:0000256" key="1">
    <source>
        <dbReference type="SAM" id="MobiDB-lite"/>
    </source>
</evidence>
<sequence>MLWIFDKRPKLYPKMMKFIYGVVFILFSTVALSMYYSPESIGDGSTEDMNFSDMRNAEETELNTSQECTAADAERTLLADRPTCLHEPAFLIKNPQSPVDKNKVDKNKVDKNKIADNSKRQAADIKHTEHSTDELKRSKSTGNLQERADVAPHNESEAAIQETAQAENTEEIKENIKTPLSNSDQVPGPACPGALNEEREKTAACHSKEEDAQNRSAEEGTGAQPSAGSAARPHFYIGTEETDFGLYAQENQTNPSSEQGAEERPDSRPASIVPSYLKSTDEMAIIKCLPYLKKFEG</sequence>
<evidence type="ECO:0000313" key="3">
    <source>
        <dbReference type="EMBL" id="EIJ87160.1"/>
    </source>
</evidence>
<reference evidence="3" key="1">
    <citation type="submission" date="2011-01" db="EMBL/GenBank/DDBJ databases">
        <title>The Genome Sequence of Nematocida parisii strain ERTm3.</title>
        <authorList>
            <consortium name="The Broad Institute Genome Sequencing Platform"/>
            <consortium name="The Broad Institute Genome Sequencing Center for Infectious Disease"/>
            <person name="Cuomo C."/>
            <person name="Troemel E."/>
            <person name="Young S.K."/>
            <person name="Zeng Q."/>
            <person name="Gargeya S."/>
            <person name="Fitzgerald M."/>
            <person name="Haas B."/>
            <person name="Abouelleil A."/>
            <person name="Alvarado L."/>
            <person name="Arachchi H.M."/>
            <person name="Berlin A."/>
            <person name="Chapman S.B."/>
            <person name="Gearin G."/>
            <person name="Goldberg J."/>
            <person name="Griggs A."/>
            <person name="Gujja S."/>
            <person name="Hansen M."/>
            <person name="Heiman D."/>
            <person name="Howarth C."/>
            <person name="Larimer J."/>
            <person name="Lui A."/>
            <person name="MacDonald P.J.P."/>
            <person name="McCowen C."/>
            <person name="Montmayeur A."/>
            <person name="Murphy C."/>
            <person name="Neiman D."/>
            <person name="Pearson M."/>
            <person name="Priest M."/>
            <person name="Roberts A."/>
            <person name="Saif S."/>
            <person name="Shea T."/>
            <person name="Sisk P."/>
            <person name="Stolte C."/>
            <person name="Sykes S."/>
            <person name="Wortman J."/>
            <person name="Nusbaum C."/>
            <person name="Birren B."/>
        </authorList>
    </citation>
    <scope>NUCLEOTIDE SEQUENCE</scope>
    <source>
        <strain evidence="3">ERTm3</strain>
    </source>
</reference>
<proteinExistence type="predicted"/>
<feature type="region of interest" description="Disordered" evidence="1">
    <location>
        <begin position="176"/>
        <end position="275"/>
    </location>
</feature>
<feature type="transmembrane region" description="Helical" evidence="2">
    <location>
        <begin position="18"/>
        <end position="36"/>
    </location>
</feature>
<feature type="compositionally biased region" description="Basic and acidic residues" evidence="1">
    <location>
        <begin position="146"/>
        <end position="156"/>
    </location>
</feature>
<dbReference type="OrthoDB" id="10319437at2759"/>
<feature type="compositionally biased region" description="Polar residues" evidence="1">
    <location>
        <begin position="249"/>
        <end position="259"/>
    </location>
</feature>
<organism evidence="3 4">
    <name type="scientific">Nematocida parisii (strain ERTm3)</name>
    <name type="common">Nematode killer fungus</name>
    <dbReference type="NCBI Taxonomy" id="935791"/>
    <lineage>
        <taxon>Eukaryota</taxon>
        <taxon>Fungi</taxon>
        <taxon>Fungi incertae sedis</taxon>
        <taxon>Microsporidia</taxon>
        <taxon>Nematocida</taxon>
    </lineage>
</organism>
<keyword evidence="4" id="KW-1185">Reference proteome</keyword>
<dbReference type="HOGENOM" id="CLU_937176_0_0_1"/>
<feature type="region of interest" description="Disordered" evidence="1">
    <location>
        <begin position="95"/>
        <end position="157"/>
    </location>
</feature>
<name>I3ED63_NEMP3</name>
<dbReference type="VEuPathDB" id="MicrosporidiaDB:NEQG_02651"/>
<evidence type="ECO:0000256" key="2">
    <source>
        <dbReference type="SAM" id="Phobius"/>
    </source>
</evidence>
<keyword evidence="2" id="KW-0472">Membrane</keyword>
<dbReference type="InParanoid" id="I3ED63"/>
<keyword evidence="2" id="KW-1133">Transmembrane helix</keyword>
<feature type="compositionally biased region" description="Basic and acidic residues" evidence="1">
    <location>
        <begin position="100"/>
        <end position="137"/>
    </location>
</feature>